<organism evidence="1 2">
    <name type="scientific">Racocetra persica</name>
    <dbReference type="NCBI Taxonomy" id="160502"/>
    <lineage>
        <taxon>Eukaryota</taxon>
        <taxon>Fungi</taxon>
        <taxon>Fungi incertae sedis</taxon>
        <taxon>Mucoromycota</taxon>
        <taxon>Glomeromycotina</taxon>
        <taxon>Glomeromycetes</taxon>
        <taxon>Diversisporales</taxon>
        <taxon>Gigasporaceae</taxon>
        <taxon>Racocetra</taxon>
    </lineage>
</organism>
<name>A0ACA9SCA4_9GLOM</name>
<evidence type="ECO:0000313" key="1">
    <source>
        <dbReference type="EMBL" id="CAG8835220.1"/>
    </source>
</evidence>
<sequence>YIIKVNKQFNISQPTSISDLVLTLHEFFKKPNKAYNDSNDDYLKLEVAFAREKITINDIKDLNNKYLKEELELQANINA</sequence>
<accession>A0ACA9SCA4</accession>
<protein>
    <submittedName>
        <fullName evidence="1">9075_t:CDS:1</fullName>
    </submittedName>
</protein>
<keyword evidence="2" id="KW-1185">Reference proteome</keyword>
<feature type="non-terminal residue" evidence="1">
    <location>
        <position position="1"/>
    </location>
</feature>
<evidence type="ECO:0000313" key="2">
    <source>
        <dbReference type="Proteomes" id="UP000789920"/>
    </source>
</evidence>
<gene>
    <name evidence="1" type="ORF">RPERSI_LOCUS29467</name>
</gene>
<comment type="caution">
    <text evidence="1">The sequence shown here is derived from an EMBL/GenBank/DDBJ whole genome shotgun (WGS) entry which is preliminary data.</text>
</comment>
<feature type="non-terminal residue" evidence="1">
    <location>
        <position position="79"/>
    </location>
</feature>
<reference evidence="1" key="1">
    <citation type="submission" date="2021-06" db="EMBL/GenBank/DDBJ databases">
        <authorList>
            <person name="Kallberg Y."/>
            <person name="Tangrot J."/>
            <person name="Rosling A."/>
        </authorList>
    </citation>
    <scope>NUCLEOTIDE SEQUENCE</scope>
    <source>
        <strain evidence="1">MA461A</strain>
    </source>
</reference>
<proteinExistence type="predicted"/>
<dbReference type="Proteomes" id="UP000789920">
    <property type="component" value="Unassembled WGS sequence"/>
</dbReference>
<dbReference type="EMBL" id="CAJVQC010111361">
    <property type="protein sequence ID" value="CAG8835220.1"/>
    <property type="molecule type" value="Genomic_DNA"/>
</dbReference>